<evidence type="ECO:0000256" key="8">
    <source>
        <dbReference type="RuleBase" id="RU365103"/>
    </source>
</evidence>
<comment type="pathway">
    <text evidence="2 8">Bacterial outer membrane biogenesis; LPS core biosynthesis.</text>
</comment>
<evidence type="ECO:0000256" key="4">
    <source>
        <dbReference type="ARBA" id="ARBA00019077"/>
    </source>
</evidence>
<feature type="domain" description="3-deoxy-D-manno-octulosonic-acid transferase N-terminal" evidence="9">
    <location>
        <begin position="52"/>
        <end position="188"/>
    </location>
</feature>
<dbReference type="AlphaFoldDB" id="A0A421BVG4"/>
<reference evidence="10 11" key="1">
    <citation type="submission" date="2018-10" db="EMBL/GenBank/DDBJ databases">
        <title>Rhodobacter sp . BO-81.</title>
        <authorList>
            <person name="Im W.T."/>
        </authorList>
    </citation>
    <scope>NUCLEOTIDE SEQUENCE [LARGE SCALE GENOMIC DNA]</scope>
    <source>
        <strain evidence="10 11">BO-81</strain>
    </source>
</reference>
<organism evidence="10 11">
    <name type="scientific">Paenirhodobacter hankyongi</name>
    <dbReference type="NCBI Taxonomy" id="2294033"/>
    <lineage>
        <taxon>Bacteria</taxon>
        <taxon>Pseudomonadati</taxon>
        <taxon>Pseudomonadota</taxon>
        <taxon>Alphaproteobacteria</taxon>
        <taxon>Rhodobacterales</taxon>
        <taxon>Rhodobacter group</taxon>
        <taxon>Paenirhodobacter</taxon>
    </lineage>
</organism>
<proteinExistence type="inferred from homology"/>
<name>A0A421BVG4_9RHOB</name>
<comment type="function">
    <text evidence="1 8">Involved in lipopolysaccharide (LPS) biosynthesis. Catalyzes the transfer of 3-deoxy-D-manno-octulosonate (Kdo) residue(s) from CMP-Kdo to lipid IV(A), the tetraacyldisaccharide-1,4'-bisphosphate precursor of lipid A.</text>
</comment>
<dbReference type="InterPro" id="IPR007507">
    <property type="entry name" value="Glycos_transf_N"/>
</dbReference>
<evidence type="ECO:0000313" key="11">
    <source>
        <dbReference type="Proteomes" id="UP000279673"/>
    </source>
</evidence>
<dbReference type="EC" id="2.4.99.12" evidence="3 8"/>
<dbReference type="GO" id="GO:0043842">
    <property type="term" value="F:Kdo transferase activity"/>
    <property type="evidence" value="ECO:0007669"/>
    <property type="project" value="UniProtKB-EC"/>
</dbReference>
<keyword evidence="5 8" id="KW-0808">Transferase</keyword>
<dbReference type="Gene3D" id="3.40.50.11720">
    <property type="entry name" value="3-Deoxy-D-manno-octulosonic-acid transferase, N-terminal domain"/>
    <property type="match status" value="1"/>
</dbReference>
<dbReference type="InterPro" id="IPR039901">
    <property type="entry name" value="Kdotransferase"/>
</dbReference>
<dbReference type="UniPathway" id="UPA00958"/>
<dbReference type="GO" id="GO:0009245">
    <property type="term" value="P:lipid A biosynthetic process"/>
    <property type="evidence" value="ECO:0007669"/>
    <property type="project" value="TreeGrafter"/>
</dbReference>
<dbReference type="Gene3D" id="3.40.50.2000">
    <property type="entry name" value="Glycogen Phosphorylase B"/>
    <property type="match status" value="1"/>
</dbReference>
<dbReference type="GO" id="GO:0009244">
    <property type="term" value="P:lipopolysaccharide core region biosynthetic process"/>
    <property type="evidence" value="ECO:0007669"/>
    <property type="project" value="UniProtKB-UniRule"/>
</dbReference>
<dbReference type="Proteomes" id="UP000279673">
    <property type="component" value="Unassembled WGS sequence"/>
</dbReference>
<gene>
    <name evidence="10" type="ORF">DYS74_02565</name>
</gene>
<keyword evidence="8" id="KW-1003">Cell membrane</keyword>
<sequence>MRRSFLLWLRLALSRSRRPELAAEAPARPAGPLIWLVPDPGAADGHDTGANAALLLRRLRQQRPGLSLLVSVPPTLETPLPDSVIRIAPVEDAPTAVRTALAQWRPDLIALMGNALPPALIEGAREAGVPVMLTDAHAPGRAARRGFFARRLQRALLTRLARISVRDPESQAALVRLGADPARIEVGGLLSEPPEPLHCSETERASIAQITRTRPVWLAAAVPPGEVHAVLTAHAQAQRHAHRMLLILAPDMPVDGAELVSELEAMGWAAGRRTLEGEPDDEMQIFVADDPSEYGLWYRIAPVTYMGGTLSGAAGQARSPLEPAALGSAVVHGPQTAPYGAEYSRLDAARAARAIYDPRSLGDALADLIAPDRAAMLAHNAWAVTSGGAGAAEAVARTILGTLDTATTGEIR</sequence>
<dbReference type="EMBL" id="RCHI01000002">
    <property type="protein sequence ID" value="RLL72313.1"/>
    <property type="molecule type" value="Genomic_DNA"/>
</dbReference>
<evidence type="ECO:0000313" key="10">
    <source>
        <dbReference type="EMBL" id="RLL72313.1"/>
    </source>
</evidence>
<evidence type="ECO:0000256" key="3">
    <source>
        <dbReference type="ARBA" id="ARBA00012621"/>
    </source>
</evidence>
<protein>
    <recommendedName>
        <fullName evidence="4 8">3-deoxy-D-manno-octulosonic acid transferase</fullName>
        <shortName evidence="8">Kdo transferase</shortName>
        <ecNumber evidence="3 8">2.4.99.12</ecNumber>
    </recommendedName>
    <alternativeName>
        <fullName evidence="6 8">Lipid IV(A) 3-deoxy-D-manno-octulosonic acid transferase</fullName>
    </alternativeName>
</protein>
<evidence type="ECO:0000256" key="1">
    <source>
        <dbReference type="ARBA" id="ARBA00003394"/>
    </source>
</evidence>
<dbReference type="InterPro" id="IPR038107">
    <property type="entry name" value="Glycos_transf_N_sf"/>
</dbReference>
<keyword evidence="8" id="KW-0448">Lipopolysaccharide biosynthesis</keyword>
<evidence type="ECO:0000259" key="9">
    <source>
        <dbReference type="Pfam" id="PF04413"/>
    </source>
</evidence>
<evidence type="ECO:0000256" key="7">
    <source>
        <dbReference type="ARBA" id="ARBA00049183"/>
    </source>
</evidence>
<evidence type="ECO:0000256" key="2">
    <source>
        <dbReference type="ARBA" id="ARBA00004713"/>
    </source>
</evidence>
<comment type="subcellular location">
    <subcellularLocation>
        <location evidence="8">Cell membrane</location>
    </subcellularLocation>
</comment>
<dbReference type="GO" id="GO:0005886">
    <property type="term" value="C:plasma membrane"/>
    <property type="evidence" value="ECO:0007669"/>
    <property type="project" value="UniProtKB-SubCell"/>
</dbReference>
<keyword evidence="11" id="KW-1185">Reference proteome</keyword>
<comment type="similarity">
    <text evidence="8">Belongs to the glycosyltransferase group 1 family.</text>
</comment>
<dbReference type="RefSeq" id="WP_121530615.1">
    <property type="nucleotide sequence ID" value="NZ_RCHI01000002.1"/>
</dbReference>
<dbReference type="Pfam" id="PF04413">
    <property type="entry name" value="Glycos_transf_N"/>
    <property type="match status" value="1"/>
</dbReference>
<dbReference type="PANTHER" id="PTHR42755:SF1">
    <property type="entry name" value="3-DEOXY-D-MANNO-OCTULOSONIC ACID TRANSFERASE, MITOCHONDRIAL-RELATED"/>
    <property type="match status" value="1"/>
</dbReference>
<keyword evidence="8" id="KW-0472">Membrane</keyword>
<comment type="caution">
    <text evidence="10">The sequence shown here is derived from an EMBL/GenBank/DDBJ whole genome shotgun (WGS) entry which is preliminary data.</text>
</comment>
<accession>A0A421BVG4</accession>
<evidence type="ECO:0000256" key="5">
    <source>
        <dbReference type="ARBA" id="ARBA00022679"/>
    </source>
</evidence>
<evidence type="ECO:0000256" key="6">
    <source>
        <dbReference type="ARBA" id="ARBA00031445"/>
    </source>
</evidence>
<comment type="catalytic activity">
    <reaction evidence="7 8">
        <text>lipid IVA (E. coli) + CMP-3-deoxy-beta-D-manno-octulosonate = alpha-Kdo-(2-&gt;6)-lipid IVA (E. coli) + CMP + H(+)</text>
        <dbReference type="Rhea" id="RHEA:28066"/>
        <dbReference type="ChEBI" id="CHEBI:15378"/>
        <dbReference type="ChEBI" id="CHEBI:58603"/>
        <dbReference type="ChEBI" id="CHEBI:60364"/>
        <dbReference type="ChEBI" id="CHEBI:60377"/>
        <dbReference type="ChEBI" id="CHEBI:85987"/>
        <dbReference type="EC" id="2.4.99.12"/>
    </reaction>
</comment>
<dbReference type="PANTHER" id="PTHR42755">
    <property type="entry name" value="3-DEOXY-MANNO-OCTULOSONATE CYTIDYLYLTRANSFERASE"/>
    <property type="match status" value="1"/>
</dbReference>